<feature type="compositionally biased region" description="Basic and acidic residues" evidence="1">
    <location>
        <begin position="89"/>
        <end position="103"/>
    </location>
</feature>
<sequence>MVRAGFEPATKYCVCTWTQLVWAALTARLPNQYLHWVSMVIPMCQGYIATTGISTSVGTALTNPISRQVSLSPLASPHSRTRSVGRFPSKMDEDGMDRSEVEK</sequence>
<feature type="region of interest" description="Disordered" evidence="1">
    <location>
        <begin position="72"/>
        <end position="103"/>
    </location>
</feature>
<evidence type="ECO:0000313" key="2">
    <source>
        <dbReference type="EMBL" id="KAG0145176.1"/>
    </source>
</evidence>
<protein>
    <submittedName>
        <fullName evidence="2">Uncharacterized protein</fullName>
    </submittedName>
</protein>
<proteinExistence type="predicted"/>
<evidence type="ECO:0000313" key="3">
    <source>
        <dbReference type="Proteomes" id="UP000886653"/>
    </source>
</evidence>
<dbReference type="AlphaFoldDB" id="A0A9P6TAG8"/>
<organism evidence="2 3">
    <name type="scientific">Cronartium quercuum f. sp. fusiforme G11</name>
    <dbReference type="NCBI Taxonomy" id="708437"/>
    <lineage>
        <taxon>Eukaryota</taxon>
        <taxon>Fungi</taxon>
        <taxon>Dikarya</taxon>
        <taxon>Basidiomycota</taxon>
        <taxon>Pucciniomycotina</taxon>
        <taxon>Pucciniomycetes</taxon>
        <taxon>Pucciniales</taxon>
        <taxon>Coleosporiaceae</taxon>
        <taxon>Cronartium</taxon>
    </lineage>
</organism>
<accession>A0A9P6TAG8</accession>
<reference evidence="2" key="1">
    <citation type="submission" date="2013-11" db="EMBL/GenBank/DDBJ databases">
        <title>Genome sequence of the fusiform rust pathogen reveals effectors for host alternation and coevolution with pine.</title>
        <authorList>
            <consortium name="DOE Joint Genome Institute"/>
            <person name="Smith K."/>
            <person name="Pendleton A."/>
            <person name="Kubisiak T."/>
            <person name="Anderson C."/>
            <person name="Salamov A."/>
            <person name="Aerts A."/>
            <person name="Riley R."/>
            <person name="Clum A."/>
            <person name="Lindquist E."/>
            <person name="Ence D."/>
            <person name="Campbell M."/>
            <person name="Kronenberg Z."/>
            <person name="Feau N."/>
            <person name="Dhillon B."/>
            <person name="Hamelin R."/>
            <person name="Burleigh J."/>
            <person name="Smith J."/>
            <person name="Yandell M."/>
            <person name="Nelson C."/>
            <person name="Grigoriev I."/>
            <person name="Davis J."/>
        </authorList>
    </citation>
    <scope>NUCLEOTIDE SEQUENCE</scope>
    <source>
        <strain evidence="2">G11</strain>
    </source>
</reference>
<dbReference type="EMBL" id="MU167281">
    <property type="protein sequence ID" value="KAG0145176.1"/>
    <property type="molecule type" value="Genomic_DNA"/>
</dbReference>
<name>A0A9P6TAG8_9BASI</name>
<keyword evidence="3" id="KW-1185">Reference proteome</keyword>
<evidence type="ECO:0000256" key="1">
    <source>
        <dbReference type="SAM" id="MobiDB-lite"/>
    </source>
</evidence>
<comment type="caution">
    <text evidence="2">The sequence shown here is derived from an EMBL/GenBank/DDBJ whole genome shotgun (WGS) entry which is preliminary data.</text>
</comment>
<gene>
    <name evidence="2" type="ORF">CROQUDRAFT_94152</name>
</gene>
<dbReference type="Proteomes" id="UP000886653">
    <property type="component" value="Unassembled WGS sequence"/>
</dbReference>